<accession>A0A0L7R9E8</accession>
<protein>
    <submittedName>
        <fullName evidence="2">Uncharacterized protein</fullName>
    </submittedName>
</protein>
<organism evidence="2 3">
    <name type="scientific">Habropoda laboriosa</name>
    <dbReference type="NCBI Taxonomy" id="597456"/>
    <lineage>
        <taxon>Eukaryota</taxon>
        <taxon>Metazoa</taxon>
        <taxon>Ecdysozoa</taxon>
        <taxon>Arthropoda</taxon>
        <taxon>Hexapoda</taxon>
        <taxon>Insecta</taxon>
        <taxon>Pterygota</taxon>
        <taxon>Neoptera</taxon>
        <taxon>Endopterygota</taxon>
        <taxon>Hymenoptera</taxon>
        <taxon>Apocrita</taxon>
        <taxon>Aculeata</taxon>
        <taxon>Apoidea</taxon>
        <taxon>Anthophila</taxon>
        <taxon>Apidae</taxon>
        <taxon>Habropoda</taxon>
    </lineage>
</organism>
<name>A0A0L7R9E8_9HYME</name>
<feature type="compositionally biased region" description="Basic and acidic residues" evidence="1">
    <location>
        <begin position="1"/>
        <end position="19"/>
    </location>
</feature>
<sequence>MKENDWRKDDDLRGRKEEMQPNPRCRAKLLNLRTRATIEQYTQRGYFFRRISSKKTSQEPSENAVNLLLVLQSDTSQNTSTLIDQELPVDFPRQLRTGYFTGNLMFVRTKKSKKEAASAEGRPVRVDVRGERKVLDQSDRGAKEKCLDQSDRGGKEECLDQSDRGEKEECWIRVIELRKNNFWIRTIEMQGKSVWNRAIEMRKKSVWMRAMEVRKKSVWVRAIEMRKKSVWIGVIELRKKSVWISAIEL</sequence>
<feature type="region of interest" description="Disordered" evidence="1">
    <location>
        <begin position="139"/>
        <end position="160"/>
    </location>
</feature>
<evidence type="ECO:0000256" key="1">
    <source>
        <dbReference type="SAM" id="MobiDB-lite"/>
    </source>
</evidence>
<gene>
    <name evidence="2" type="ORF">WH47_10949</name>
</gene>
<evidence type="ECO:0000313" key="3">
    <source>
        <dbReference type="Proteomes" id="UP000053825"/>
    </source>
</evidence>
<evidence type="ECO:0000313" key="2">
    <source>
        <dbReference type="EMBL" id="KOC67497.1"/>
    </source>
</evidence>
<reference evidence="2 3" key="1">
    <citation type="submission" date="2015-07" db="EMBL/GenBank/DDBJ databases">
        <title>The genome of Habropoda laboriosa.</title>
        <authorList>
            <person name="Pan H."/>
            <person name="Kapheim K."/>
        </authorList>
    </citation>
    <scope>NUCLEOTIDE SEQUENCE [LARGE SCALE GENOMIC DNA]</scope>
    <source>
        <strain evidence="2">0110345459</strain>
    </source>
</reference>
<dbReference type="EMBL" id="KQ414626">
    <property type="protein sequence ID" value="KOC67497.1"/>
    <property type="molecule type" value="Genomic_DNA"/>
</dbReference>
<keyword evidence="3" id="KW-1185">Reference proteome</keyword>
<dbReference type="Proteomes" id="UP000053825">
    <property type="component" value="Unassembled WGS sequence"/>
</dbReference>
<proteinExistence type="predicted"/>
<dbReference type="AlphaFoldDB" id="A0A0L7R9E8"/>
<feature type="region of interest" description="Disordered" evidence="1">
    <location>
        <begin position="1"/>
        <end position="22"/>
    </location>
</feature>